<dbReference type="Pfam" id="PF13880">
    <property type="entry name" value="Acetyltransf_13"/>
    <property type="match status" value="1"/>
</dbReference>
<dbReference type="PANTHER" id="PTHR45884">
    <property type="entry name" value="N-ACETYLTRANSFERASE ECO"/>
    <property type="match status" value="1"/>
</dbReference>
<evidence type="ECO:0000259" key="12">
    <source>
        <dbReference type="Pfam" id="PF13880"/>
    </source>
</evidence>
<feature type="domain" description="N-acetyltransferase ESCO acetyl-transferase" evidence="12">
    <location>
        <begin position="215"/>
        <end position="278"/>
    </location>
</feature>
<keyword evidence="5" id="KW-0863">Zinc-finger</keyword>
<feature type="region of interest" description="Disordered" evidence="10">
    <location>
        <begin position="17"/>
        <end position="42"/>
    </location>
</feature>
<dbReference type="GO" id="GO:0008270">
    <property type="term" value="F:zinc ion binding"/>
    <property type="evidence" value="ECO:0007669"/>
    <property type="project" value="UniProtKB-KW"/>
</dbReference>
<proteinExistence type="inferred from homology"/>
<evidence type="ECO:0000256" key="2">
    <source>
        <dbReference type="ARBA" id="ARBA00005816"/>
    </source>
</evidence>
<accession>A0A4V6A043</accession>
<keyword evidence="4" id="KW-0479">Metal-binding</keyword>
<dbReference type="InterPro" id="IPR028009">
    <property type="entry name" value="ESCO_Acetyltransf_dom"/>
</dbReference>
<protein>
    <recommendedName>
        <fullName evidence="15">N-acetyltransferase domain-containing protein</fullName>
    </recommendedName>
</protein>
<dbReference type="Proteomes" id="UP000298663">
    <property type="component" value="Unassembled WGS sequence"/>
</dbReference>
<keyword evidence="6" id="KW-0862">Zinc</keyword>
<dbReference type="AlphaFoldDB" id="A0A4V6A043"/>
<evidence type="ECO:0000256" key="3">
    <source>
        <dbReference type="ARBA" id="ARBA00022679"/>
    </source>
</evidence>
<keyword evidence="3" id="KW-0808">Transferase</keyword>
<dbReference type="PANTHER" id="PTHR45884:SF2">
    <property type="entry name" value="N-ACETYLTRANSFERASE ECO"/>
    <property type="match status" value="1"/>
</dbReference>
<evidence type="ECO:0000256" key="9">
    <source>
        <dbReference type="ARBA" id="ARBA00023315"/>
    </source>
</evidence>
<keyword evidence="8" id="KW-0131">Cell cycle</keyword>
<keyword evidence="9" id="KW-0012">Acyltransferase</keyword>
<dbReference type="InterPro" id="IPR028005">
    <property type="entry name" value="AcTrfase_ESCO_Znf_dom"/>
</dbReference>
<keyword evidence="7" id="KW-0539">Nucleus</keyword>
<dbReference type="OrthoDB" id="428854at2759"/>
<comment type="subcellular location">
    <subcellularLocation>
        <location evidence="1">Nucleus</location>
    </subcellularLocation>
</comment>
<evidence type="ECO:0000313" key="13">
    <source>
        <dbReference type="EMBL" id="TKR70045.1"/>
    </source>
</evidence>
<sequence>MQTRLNQFFQVPQSSIDRRKRKETRETVFSAPSTSFGDLPAPEAQKRVKLSKPGRLSDDYKQQVIDVGQAKFGTQRCLECEMCYSIHSETDKQLHEEYHNRFKAQPVVKVTQAQIDSWKKKAFFVDIPNGFIFRILGDSNVKTLKQKFDSFVETTVNDELGYTRDLSLWPKSGERVGWMYVKKEYSRSFIAGVLITDMVEEAQFYYSKGVKKGTFLGVNRIWTHRSTRRRGIARLLLDEARKSLPFLHSVVPKYDVAFSEPSADGIKLARGYCSSQEALQASEDFLTYDI</sequence>
<dbReference type="GO" id="GO:0005634">
    <property type="term" value="C:nucleus"/>
    <property type="evidence" value="ECO:0007669"/>
    <property type="project" value="UniProtKB-SubCell"/>
</dbReference>
<reference evidence="13 14" key="1">
    <citation type="journal article" date="2015" name="Genome Biol.">
        <title>Comparative genomics of Steinernema reveals deeply conserved gene regulatory networks.</title>
        <authorList>
            <person name="Dillman A.R."/>
            <person name="Macchietto M."/>
            <person name="Porter C.F."/>
            <person name="Rogers A."/>
            <person name="Williams B."/>
            <person name="Antoshechkin I."/>
            <person name="Lee M.M."/>
            <person name="Goodwin Z."/>
            <person name="Lu X."/>
            <person name="Lewis E.E."/>
            <person name="Goodrich-Blair H."/>
            <person name="Stock S.P."/>
            <person name="Adams B.J."/>
            <person name="Sternberg P.W."/>
            <person name="Mortazavi A."/>
        </authorList>
    </citation>
    <scope>NUCLEOTIDE SEQUENCE [LARGE SCALE GENOMIC DNA]</scope>
    <source>
        <strain evidence="13 14">ALL</strain>
    </source>
</reference>
<evidence type="ECO:0000256" key="10">
    <source>
        <dbReference type="SAM" id="MobiDB-lite"/>
    </source>
</evidence>
<name>A0A4V6A043_STECR</name>
<reference evidence="13 14" key="2">
    <citation type="journal article" date="2019" name="G3 (Bethesda)">
        <title>Hybrid Assembly of the Genome of the Entomopathogenic Nematode Steinernema carpocapsae Identifies the X-Chromosome.</title>
        <authorList>
            <person name="Serra L."/>
            <person name="Macchietto M."/>
            <person name="Macias-Munoz A."/>
            <person name="McGill C.J."/>
            <person name="Rodriguez I.M."/>
            <person name="Rodriguez B."/>
            <person name="Murad R."/>
            <person name="Mortazavi A."/>
        </authorList>
    </citation>
    <scope>NUCLEOTIDE SEQUENCE [LARGE SCALE GENOMIC DNA]</scope>
    <source>
        <strain evidence="13 14">ALL</strain>
    </source>
</reference>
<dbReference type="STRING" id="34508.A0A4V6A043"/>
<evidence type="ECO:0000256" key="4">
    <source>
        <dbReference type="ARBA" id="ARBA00022723"/>
    </source>
</evidence>
<evidence type="ECO:0000259" key="11">
    <source>
        <dbReference type="Pfam" id="PF13878"/>
    </source>
</evidence>
<organism evidence="13 14">
    <name type="scientific">Steinernema carpocapsae</name>
    <name type="common">Entomopathogenic nematode</name>
    <dbReference type="NCBI Taxonomy" id="34508"/>
    <lineage>
        <taxon>Eukaryota</taxon>
        <taxon>Metazoa</taxon>
        <taxon>Ecdysozoa</taxon>
        <taxon>Nematoda</taxon>
        <taxon>Chromadorea</taxon>
        <taxon>Rhabditida</taxon>
        <taxon>Tylenchina</taxon>
        <taxon>Panagrolaimomorpha</taxon>
        <taxon>Strongyloidoidea</taxon>
        <taxon>Steinernematidae</taxon>
        <taxon>Steinernema</taxon>
    </lineage>
</organism>
<keyword evidence="14" id="KW-1185">Reference proteome</keyword>
<evidence type="ECO:0008006" key="15">
    <source>
        <dbReference type="Google" id="ProtNLM"/>
    </source>
</evidence>
<evidence type="ECO:0000256" key="1">
    <source>
        <dbReference type="ARBA" id="ARBA00004123"/>
    </source>
</evidence>
<feature type="domain" description="N-acetyltransferase ESCO zinc-finger" evidence="11">
    <location>
        <begin position="62"/>
        <end position="101"/>
    </location>
</feature>
<dbReference type="GO" id="GO:0000785">
    <property type="term" value="C:chromatin"/>
    <property type="evidence" value="ECO:0007669"/>
    <property type="project" value="TreeGrafter"/>
</dbReference>
<dbReference type="GO" id="GO:0061733">
    <property type="term" value="F:protein-lysine-acetyltransferase activity"/>
    <property type="evidence" value="ECO:0007669"/>
    <property type="project" value="TreeGrafter"/>
</dbReference>
<evidence type="ECO:0000256" key="8">
    <source>
        <dbReference type="ARBA" id="ARBA00023306"/>
    </source>
</evidence>
<dbReference type="Pfam" id="PF13878">
    <property type="entry name" value="zf-C2H2_3"/>
    <property type="match status" value="1"/>
</dbReference>
<gene>
    <name evidence="13" type="ORF">L596_022115</name>
</gene>
<evidence type="ECO:0000256" key="5">
    <source>
        <dbReference type="ARBA" id="ARBA00022771"/>
    </source>
</evidence>
<evidence type="ECO:0000313" key="14">
    <source>
        <dbReference type="Proteomes" id="UP000298663"/>
    </source>
</evidence>
<dbReference type="GO" id="GO:0007064">
    <property type="term" value="P:mitotic sister chromatid cohesion"/>
    <property type="evidence" value="ECO:0007669"/>
    <property type="project" value="TreeGrafter"/>
</dbReference>
<evidence type="ECO:0000256" key="6">
    <source>
        <dbReference type="ARBA" id="ARBA00022833"/>
    </source>
</evidence>
<comment type="similarity">
    <text evidence="2">Belongs to the acetyltransferase family. ECO subfamily.</text>
</comment>
<comment type="caution">
    <text evidence="13">The sequence shown here is derived from an EMBL/GenBank/DDBJ whole genome shotgun (WGS) entry which is preliminary data.</text>
</comment>
<dbReference type="EMBL" id="AZBU02000007">
    <property type="protein sequence ID" value="TKR70045.1"/>
    <property type="molecule type" value="Genomic_DNA"/>
</dbReference>
<evidence type="ECO:0000256" key="7">
    <source>
        <dbReference type="ARBA" id="ARBA00023242"/>
    </source>
</evidence>